<keyword evidence="1" id="KW-0732">Signal</keyword>
<dbReference type="Pfam" id="PF13845">
    <property type="entry name" value="Septum_form"/>
    <property type="match status" value="1"/>
</dbReference>
<dbReference type="PROSITE" id="PS51257">
    <property type="entry name" value="PROKAR_LIPOPROTEIN"/>
    <property type="match status" value="1"/>
</dbReference>
<name>A0A4S8NMX2_9ACTN</name>
<comment type="caution">
    <text evidence="3">The sequence shown here is derived from an EMBL/GenBank/DDBJ whole genome shotgun (WGS) entry which is preliminary data.</text>
</comment>
<reference evidence="3 4" key="1">
    <citation type="journal article" date="2009" name="Int. J. Syst. Evol. Microbiol.">
        <title>Nocardioides caeni sp. nov., isolated from wastewater.</title>
        <authorList>
            <person name="Yoon J.H."/>
            <person name="Kang S.J."/>
            <person name="Park S."/>
            <person name="Kim W."/>
            <person name="Oh T.K."/>
        </authorList>
    </citation>
    <scope>NUCLEOTIDE SEQUENCE [LARGE SCALE GENOMIC DNA]</scope>
    <source>
        <strain evidence="3 4">DSM 23134</strain>
    </source>
</reference>
<gene>
    <name evidence="3" type="ORF">E9934_03830</name>
</gene>
<evidence type="ECO:0000259" key="2">
    <source>
        <dbReference type="Pfam" id="PF13845"/>
    </source>
</evidence>
<dbReference type="InterPro" id="IPR026004">
    <property type="entry name" value="Septum_form"/>
</dbReference>
<dbReference type="AlphaFoldDB" id="A0A4S8NMX2"/>
<evidence type="ECO:0000313" key="4">
    <source>
        <dbReference type="Proteomes" id="UP000307087"/>
    </source>
</evidence>
<evidence type="ECO:0000313" key="3">
    <source>
        <dbReference type="EMBL" id="THV17622.1"/>
    </source>
</evidence>
<dbReference type="RefSeq" id="WP_136561558.1">
    <property type="nucleotide sequence ID" value="NZ_BAABLS010000001.1"/>
</dbReference>
<feature type="signal peptide" evidence="1">
    <location>
        <begin position="1"/>
        <end position="21"/>
    </location>
</feature>
<feature type="chain" id="PRO_5038523295" description="Septum formation-related domain-containing protein" evidence="1">
    <location>
        <begin position="22"/>
        <end position="268"/>
    </location>
</feature>
<proteinExistence type="predicted"/>
<accession>A0A4S8NMX2</accession>
<dbReference type="EMBL" id="STGW01000002">
    <property type="protein sequence ID" value="THV17622.1"/>
    <property type="molecule type" value="Genomic_DNA"/>
</dbReference>
<organism evidence="3 4">
    <name type="scientific">Nocardioides caeni</name>
    <dbReference type="NCBI Taxonomy" id="574700"/>
    <lineage>
        <taxon>Bacteria</taxon>
        <taxon>Bacillati</taxon>
        <taxon>Actinomycetota</taxon>
        <taxon>Actinomycetes</taxon>
        <taxon>Propionibacteriales</taxon>
        <taxon>Nocardioidaceae</taxon>
        <taxon>Nocardioides</taxon>
    </lineage>
</organism>
<sequence length="268" mass="29612">MTPRRALATLALAVVATLLGACGTDDQGDNTDPELVDSQEVPETGLCRQLTPEDVALPANATRAVACTEEHTAETFLTGELPESFDDADYEDEALGRFAYRTCSAGFAEFVGADASLVLRTTLSWAWFRPSEKAWDKGARWYRCDVIGGNSASTSYRPLPETARGMLEGRPDDAWLSCARGPSVADGEKVPCSQKHDWRAATVVKIGEPEDDYPGDKVMESRTQAFCNRSLFAWLNYPAEFDYGYTFFHQPEWEAGIRHSVCWARTSE</sequence>
<dbReference type="OrthoDB" id="3381205at2"/>
<dbReference type="Proteomes" id="UP000307087">
    <property type="component" value="Unassembled WGS sequence"/>
</dbReference>
<protein>
    <recommendedName>
        <fullName evidence="2">Septum formation-related domain-containing protein</fullName>
    </recommendedName>
</protein>
<evidence type="ECO:0000256" key="1">
    <source>
        <dbReference type="SAM" id="SignalP"/>
    </source>
</evidence>
<keyword evidence="4" id="KW-1185">Reference proteome</keyword>
<feature type="domain" description="Septum formation-related" evidence="2">
    <location>
        <begin position="123"/>
        <end position="262"/>
    </location>
</feature>